<name>A0A7Z0WP45_9PSEU</name>
<dbReference type="AlphaFoldDB" id="A0A7Z0WP45"/>
<evidence type="ECO:0008006" key="10">
    <source>
        <dbReference type="Google" id="ProtNLM"/>
    </source>
</evidence>
<keyword evidence="5 7" id="KW-0472">Membrane</keyword>
<feature type="compositionally biased region" description="Gly residues" evidence="6">
    <location>
        <begin position="369"/>
        <end position="380"/>
    </location>
</feature>
<accession>A0A7Z0WP45</accession>
<evidence type="ECO:0000256" key="6">
    <source>
        <dbReference type="SAM" id="MobiDB-lite"/>
    </source>
</evidence>
<dbReference type="PANTHER" id="PTHR39087">
    <property type="entry name" value="UPF0104 MEMBRANE PROTEIN MJ1595"/>
    <property type="match status" value="1"/>
</dbReference>
<evidence type="ECO:0000256" key="2">
    <source>
        <dbReference type="ARBA" id="ARBA00022475"/>
    </source>
</evidence>
<keyword evidence="4 7" id="KW-1133">Transmembrane helix</keyword>
<feature type="transmembrane region" description="Helical" evidence="7">
    <location>
        <begin position="123"/>
        <end position="152"/>
    </location>
</feature>
<keyword evidence="9" id="KW-1185">Reference proteome</keyword>
<dbReference type="Pfam" id="PF03706">
    <property type="entry name" value="LPG_synthase_TM"/>
    <property type="match status" value="1"/>
</dbReference>
<evidence type="ECO:0000256" key="4">
    <source>
        <dbReference type="ARBA" id="ARBA00022989"/>
    </source>
</evidence>
<keyword evidence="2" id="KW-1003">Cell membrane</keyword>
<feature type="region of interest" description="Disordered" evidence="6">
    <location>
        <begin position="355"/>
        <end position="380"/>
    </location>
</feature>
<dbReference type="PANTHER" id="PTHR39087:SF2">
    <property type="entry name" value="UPF0104 MEMBRANE PROTEIN MJ1595"/>
    <property type="match status" value="1"/>
</dbReference>
<comment type="subcellular location">
    <subcellularLocation>
        <location evidence="1">Cell membrane</location>
        <topology evidence="1">Multi-pass membrane protein</topology>
    </subcellularLocation>
</comment>
<feature type="transmembrane region" description="Helical" evidence="7">
    <location>
        <begin position="49"/>
        <end position="66"/>
    </location>
</feature>
<evidence type="ECO:0000256" key="5">
    <source>
        <dbReference type="ARBA" id="ARBA00023136"/>
    </source>
</evidence>
<dbReference type="OrthoDB" id="3616971at2"/>
<dbReference type="InterPro" id="IPR022791">
    <property type="entry name" value="L-PG_synthase/AglD"/>
</dbReference>
<reference evidence="8 9" key="1">
    <citation type="submission" date="2016-12" db="EMBL/GenBank/DDBJ databases">
        <title>The draft genome sequence of Actinophytocola xinjiangensis.</title>
        <authorList>
            <person name="Wang W."/>
            <person name="Yuan L."/>
        </authorList>
    </citation>
    <scope>NUCLEOTIDE SEQUENCE [LARGE SCALE GENOMIC DNA]</scope>
    <source>
        <strain evidence="8 9">CGMCC 4.4663</strain>
    </source>
</reference>
<dbReference type="Proteomes" id="UP000185696">
    <property type="component" value="Unassembled WGS sequence"/>
</dbReference>
<dbReference type="GO" id="GO:0005886">
    <property type="term" value="C:plasma membrane"/>
    <property type="evidence" value="ECO:0007669"/>
    <property type="project" value="UniProtKB-SubCell"/>
</dbReference>
<comment type="caution">
    <text evidence="8">The sequence shown here is derived from an EMBL/GenBank/DDBJ whole genome shotgun (WGS) entry which is preliminary data.</text>
</comment>
<keyword evidence="3 7" id="KW-0812">Transmembrane</keyword>
<proteinExistence type="predicted"/>
<evidence type="ECO:0000313" key="9">
    <source>
        <dbReference type="Proteomes" id="UP000185696"/>
    </source>
</evidence>
<dbReference type="EMBL" id="MSIF01000004">
    <property type="protein sequence ID" value="OLF11510.1"/>
    <property type="molecule type" value="Genomic_DNA"/>
</dbReference>
<evidence type="ECO:0000256" key="3">
    <source>
        <dbReference type="ARBA" id="ARBA00022692"/>
    </source>
</evidence>
<organism evidence="8 9">
    <name type="scientific">Actinophytocola xinjiangensis</name>
    <dbReference type="NCBI Taxonomy" id="485602"/>
    <lineage>
        <taxon>Bacteria</taxon>
        <taxon>Bacillati</taxon>
        <taxon>Actinomycetota</taxon>
        <taxon>Actinomycetes</taxon>
        <taxon>Pseudonocardiales</taxon>
        <taxon>Pseudonocardiaceae</taxon>
    </lineage>
</organism>
<evidence type="ECO:0000313" key="8">
    <source>
        <dbReference type="EMBL" id="OLF11510.1"/>
    </source>
</evidence>
<feature type="transmembrane region" description="Helical" evidence="7">
    <location>
        <begin position="164"/>
        <end position="185"/>
    </location>
</feature>
<protein>
    <recommendedName>
        <fullName evidence="10">Lysylphosphatidylglycerol synthase-like protein</fullName>
    </recommendedName>
</protein>
<sequence>MGRHGAHRLLTPLKAVAVVALLIIAWLGLRDRLPGVTEITDALGAADPTWLAVALAAEVLSLAMFARQQRRLLTAFGVRLTRHRALALAYTRSAIAISLPGGSALSAAYAFRQFRVSGASRHTAATVMVLSGLLSVAALALLYLTGALAAAVIQLNQAWNQHPVLTRVTVMLALAMLSFVGLLAWRSGAALRPVRRRPARRHRVLGPVLDAVERARAVPARHWAPATGAALANWLADLLCLYAAARAFHLPLDPVTLGAVYLTVQLVRQVPLTPGGIGVIELSLLTGLVAAGAGEAPAAATVLVYRLLSCWLIIPAGFATWLGLRRSHLVGAALDDQFGRSGELGAGLGQDGVAVGPRRDVGHQQPAHPGGGGQAAGLGA</sequence>
<evidence type="ECO:0000256" key="7">
    <source>
        <dbReference type="SAM" id="Phobius"/>
    </source>
</evidence>
<gene>
    <name evidence="8" type="ORF">BLA60_11105</name>
</gene>
<dbReference type="NCBIfam" id="TIGR00374">
    <property type="entry name" value="flippase-like domain"/>
    <property type="match status" value="1"/>
</dbReference>
<feature type="transmembrane region" description="Helical" evidence="7">
    <location>
        <begin position="12"/>
        <end position="29"/>
    </location>
</feature>
<feature type="transmembrane region" description="Helical" evidence="7">
    <location>
        <begin position="303"/>
        <end position="324"/>
    </location>
</feature>
<evidence type="ECO:0000256" key="1">
    <source>
        <dbReference type="ARBA" id="ARBA00004651"/>
    </source>
</evidence>